<proteinExistence type="inferred from homology"/>
<dbReference type="InterPro" id="IPR000385">
    <property type="entry name" value="MoaA_NifB_PqqE_Fe-S-bd_CS"/>
</dbReference>
<dbReference type="Pfam" id="PF04055">
    <property type="entry name" value="Radical_SAM"/>
    <property type="match status" value="1"/>
</dbReference>
<dbReference type="SFLD" id="SFLDG01383">
    <property type="entry name" value="cyclic_pyranopterin_phosphate"/>
    <property type="match status" value="1"/>
</dbReference>
<evidence type="ECO:0000259" key="13">
    <source>
        <dbReference type="PROSITE" id="PS51918"/>
    </source>
</evidence>
<dbReference type="PROSITE" id="PS01305">
    <property type="entry name" value="MOAA_NIFB_PQQE"/>
    <property type="match status" value="1"/>
</dbReference>
<comment type="similarity">
    <text evidence="12">Belongs to the radical SAM superfamily. MoaA family.</text>
</comment>
<evidence type="ECO:0000256" key="5">
    <source>
        <dbReference type="ARBA" id="ARBA00022741"/>
    </source>
</evidence>
<feature type="binding site" evidence="12">
    <location>
        <position position="13"/>
    </location>
    <ligand>
        <name>GTP</name>
        <dbReference type="ChEBI" id="CHEBI:37565"/>
    </ligand>
</feature>
<feature type="binding site" evidence="12">
    <location>
        <position position="67"/>
    </location>
    <ligand>
        <name>S-adenosyl-L-methionine</name>
        <dbReference type="ChEBI" id="CHEBI:59789"/>
    </ligand>
</feature>
<dbReference type="InterPro" id="IPR010505">
    <property type="entry name" value="MoaA_twitch"/>
</dbReference>
<dbReference type="SMART" id="SM00729">
    <property type="entry name" value="Elp3"/>
    <property type="match status" value="1"/>
</dbReference>
<dbReference type="Proteomes" id="UP001208567">
    <property type="component" value="Unassembled WGS sequence"/>
</dbReference>
<dbReference type="InterPro" id="IPR007197">
    <property type="entry name" value="rSAM"/>
</dbReference>
<comment type="catalytic activity">
    <reaction evidence="11 12">
        <text>GTP + AH2 + S-adenosyl-L-methionine = (8S)-3',8-cyclo-7,8-dihydroguanosine 5'-triphosphate + 5'-deoxyadenosine + L-methionine + A + H(+)</text>
        <dbReference type="Rhea" id="RHEA:49576"/>
        <dbReference type="ChEBI" id="CHEBI:13193"/>
        <dbReference type="ChEBI" id="CHEBI:15378"/>
        <dbReference type="ChEBI" id="CHEBI:17319"/>
        <dbReference type="ChEBI" id="CHEBI:17499"/>
        <dbReference type="ChEBI" id="CHEBI:37565"/>
        <dbReference type="ChEBI" id="CHEBI:57844"/>
        <dbReference type="ChEBI" id="CHEBI:59789"/>
        <dbReference type="ChEBI" id="CHEBI:131766"/>
        <dbReference type="EC" id="4.1.99.22"/>
    </reaction>
</comment>
<reference evidence="14 15" key="1">
    <citation type="journal article" date="2024" name="Int. J. Syst. Evol. Microbiol.">
        <title>Clostridium omnivorum sp. nov., isolated from anoxic soil under the treatment of reductive soil disinfestation.</title>
        <authorList>
            <person name="Ueki A."/>
            <person name="Tonouchi A."/>
            <person name="Kaku N."/>
            <person name="Honma S."/>
            <person name="Ueki K."/>
        </authorList>
    </citation>
    <scope>NUCLEOTIDE SEQUENCE [LARGE SCALE GENOMIC DNA]</scope>
    <source>
        <strain evidence="14 15">E14</strain>
    </source>
</reference>
<keyword evidence="3 12" id="KW-0949">S-adenosyl-L-methionine</keyword>
<accession>A0ABQ5N6F5</accession>
<comment type="caution">
    <text evidence="14">The sequence shown here is derived from an EMBL/GenBank/DDBJ whole genome shotgun (WGS) entry which is preliminary data.</text>
</comment>
<feature type="binding site" evidence="12">
    <location>
        <position position="188"/>
    </location>
    <ligand>
        <name>S-adenosyl-L-methionine</name>
        <dbReference type="ChEBI" id="CHEBI:59789"/>
    </ligand>
</feature>
<feature type="binding site" evidence="12">
    <location>
        <position position="63"/>
    </location>
    <ligand>
        <name>GTP</name>
        <dbReference type="ChEBI" id="CHEBI:37565"/>
    </ligand>
</feature>
<feature type="binding site" evidence="12">
    <location>
        <position position="27"/>
    </location>
    <ligand>
        <name>[4Fe-4S] cluster</name>
        <dbReference type="ChEBI" id="CHEBI:49883"/>
        <label>1</label>
        <note>4Fe-4S-S-AdoMet</note>
    </ligand>
</feature>
<name>A0ABQ5N6F5_9CLOT</name>
<keyword evidence="15" id="KW-1185">Reference proteome</keyword>
<evidence type="ECO:0000256" key="8">
    <source>
        <dbReference type="ARBA" id="ARBA00023134"/>
    </source>
</evidence>
<dbReference type="InterPro" id="IPR050105">
    <property type="entry name" value="MoCo_biosynth_MoaA/MoaC"/>
</dbReference>
<keyword evidence="8 12" id="KW-0342">GTP-binding</keyword>
<dbReference type="HAMAP" id="MF_01225_B">
    <property type="entry name" value="MoaA_B"/>
    <property type="match status" value="1"/>
</dbReference>
<evidence type="ECO:0000256" key="12">
    <source>
        <dbReference type="HAMAP-Rule" id="MF_01225"/>
    </source>
</evidence>
<dbReference type="EMBL" id="BRXR01000001">
    <property type="protein sequence ID" value="GLC30837.1"/>
    <property type="molecule type" value="Genomic_DNA"/>
</dbReference>
<feature type="binding site" evidence="12">
    <location>
        <position position="20"/>
    </location>
    <ligand>
        <name>[4Fe-4S] cluster</name>
        <dbReference type="ChEBI" id="CHEBI:49883"/>
        <label>1</label>
        <note>4Fe-4S-S-AdoMet</note>
    </ligand>
</feature>
<dbReference type="PROSITE" id="PS51918">
    <property type="entry name" value="RADICAL_SAM"/>
    <property type="match status" value="1"/>
</dbReference>
<evidence type="ECO:0000256" key="2">
    <source>
        <dbReference type="ARBA" id="ARBA00022485"/>
    </source>
</evidence>
<evidence type="ECO:0000256" key="9">
    <source>
        <dbReference type="ARBA" id="ARBA00023150"/>
    </source>
</evidence>
<comment type="subunit">
    <text evidence="12">Monomer and homodimer.</text>
</comment>
<evidence type="ECO:0000256" key="11">
    <source>
        <dbReference type="ARBA" id="ARBA00048697"/>
    </source>
</evidence>
<feature type="binding site" evidence="12">
    <location>
        <position position="26"/>
    </location>
    <ligand>
        <name>S-adenosyl-L-methionine</name>
        <dbReference type="ChEBI" id="CHEBI:59789"/>
    </ligand>
</feature>
<evidence type="ECO:0000256" key="7">
    <source>
        <dbReference type="ARBA" id="ARBA00023014"/>
    </source>
</evidence>
<dbReference type="InterPro" id="IPR040064">
    <property type="entry name" value="MoaA-like"/>
</dbReference>
<dbReference type="InterPro" id="IPR006638">
    <property type="entry name" value="Elp3/MiaA/NifB-like_rSAM"/>
</dbReference>
<feature type="binding site" evidence="12">
    <location>
        <position position="24"/>
    </location>
    <ligand>
        <name>[4Fe-4S] cluster</name>
        <dbReference type="ChEBI" id="CHEBI:49883"/>
        <label>1</label>
        <note>4Fe-4S-S-AdoMet</note>
    </ligand>
</feature>
<keyword evidence="2 12" id="KW-0004">4Fe-4S</keyword>
<sequence length="325" mass="36474">MKDKVGREIEYLRISITDRCNLRCAYCMPESGIKLMDSSELMTFEEIEKVVKACAALGVSKIRITGGEPLVRKNASALVSKIKAVEGIEEVSMTTNGILLNEQLSELIAAGLDRVNISLDTLHSDRYYEITRGGELSKVLSAVDQSIKAGLITKLNTVIIRDFNYDELMDFVKLAEDLPVSVRFIELMPIGQGKDYKSVTTEEIRKTILKERQLEPFSQVTGNGPAVYYKTESSKGSIGFISPLSHEFCDSCNRIRFTAEGFLKLCLHWNLGINLKAALRRGCSLMELSKIIEKAVREKPNHHEFMMSMDNKVDYDTRKMVQIGG</sequence>
<dbReference type="Gene3D" id="3.20.20.70">
    <property type="entry name" value="Aldolase class I"/>
    <property type="match status" value="1"/>
</dbReference>
<evidence type="ECO:0000256" key="3">
    <source>
        <dbReference type="ARBA" id="ARBA00022691"/>
    </source>
</evidence>
<feature type="binding site" evidence="12">
    <location>
        <position position="249"/>
    </location>
    <ligand>
        <name>[4Fe-4S] cluster</name>
        <dbReference type="ChEBI" id="CHEBI:49883"/>
        <label>2</label>
        <note>4Fe-4S-substrate</note>
    </ligand>
</feature>
<feature type="binding site" evidence="12">
    <location>
        <position position="118"/>
    </location>
    <ligand>
        <name>S-adenosyl-L-methionine</name>
        <dbReference type="ChEBI" id="CHEBI:59789"/>
    </ligand>
</feature>
<keyword evidence="7 12" id="KW-0411">Iron-sulfur</keyword>
<evidence type="ECO:0000256" key="6">
    <source>
        <dbReference type="ARBA" id="ARBA00023004"/>
    </source>
</evidence>
<evidence type="ECO:0000256" key="1">
    <source>
        <dbReference type="ARBA" id="ARBA00012167"/>
    </source>
</evidence>
<feature type="binding site" evidence="12">
    <location>
        <position position="94"/>
    </location>
    <ligand>
        <name>GTP</name>
        <dbReference type="ChEBI" id="CHEBI:37565"/>
    </ligand>
</feature>
<evidence type="ECO:0000313" key="14">
    <source>
        <dbReference type="EMBL" id="GLC30837.1"/>
    </source>
</evidence>
<dbReference type="PANTHER" id="PTHR22960:SF0">
    <property type="entry name" value="MOLYBDENUM COFACTOR BIOSYNTHESIS PROTEIN 1"/>
    <property type="match status" value="1"/>
</dbReference>
<comment type="cofactor">
    <cofactor evidence="12">
        <name>[4Fe-4S] cluster</name>
        <dbReference type="ChEBI" id="CHEBI:49883"/>
    </cofactor>
    <text evidence="12">Binds 2 [4Fe-4S] clusters. Binds 1 [4Fe-4S] cluster coordinated with 3 cysteines and an exchangeable S-adenosyl-L-methionine and 1 [4Fe-4S] cluster coordinated with 3 cysteines and the GTP-derived substrate.</text>
</comment>
<dbReference type="RefSeq" id="WP_264850116.1">
    <property type="nucleotide sequence ID" value="NZ_BRXR01000001.1"/>
</dbReference>
<organism evidence="14 15">
    <name type="scientific">Clostridium omnivorum</name>
    <dbReference type="NCBI Taxonomy" id="1604902"/>
    <lineage>
        <taxon>Bacteria</taxon>
        <taxon>Bacillati</taxon>
        <taxon>Bacillota</taxon>
        <taxon>Clostridia</taxon>
        <taxon>Eubacteriales</taxon>
        <taxon>Clostridiaceae</taxon>
        <taxon>Clostridium</taxon>
    </lineage>
</organism>
<comment type="pathway">
    <text evidence="12">Cofactor biosynthesis; molybdopterin biosynthesis.</text>
</comment>
<dbReference type="PANTHER" id="PTHR22960">
    <property type="entry name" value="MOLYBDOPTERIN COFACTOR SYNTHESIS PROTEIN A"/>
    <property type="match status" value="1"/>
</dbReference>
<dbReference type="SUPFAM" id="SSF102114">
    <property type="entry name" value="Radical SAM enzymes"/>
    <property type="match status" value="1"/>
</dbReference>
<feature type="binding site" evidence="12">
    <location>
        <position position="154"/>
    </location>
    <ligand>
        <name>GTP</name>
        <dbReference type="ChEBI" id="CHEBI:37565"/>
    </ligand>
</feature>
<dbReference type="InterPro" id="IPR013785">
    <property type="entry name" value="Aldolase_TIM"/>
</dbReference>
<keyword evidence="9 12" id="KW-0501">Molybdenum cofactor biosynthesis</keyword>
<evidence type="ECO:0000256" key="10">
    <source>
        <dbReference type="ARBA" id="ARBA00023239"/>
    </source>
</evidence>
<dbReference type="NCBIfam" id="TIGR02666">
    <property type="entry name" value="moaA"/>
    <property type="match status" value="1"/>
</dbReference>
<evidence type="ECO:0000313" key="15">
    <source>
        <dbReference type="Proteomes" id="UP001208567"/>
    </source>
</evidence>
<feature type="binding site" evidence="12">
    <location>
        <begin position="254"/>
        <end position="256"/>
    </location>
    <ligand>
        <name>GTP</name>
        <dbReference type="ChEBI" id="CHEBI:37565"/>
    </ligand>
</feature>
<dbReference type="EC" id="4.1.99.22" evidence="1 12"/>
<comment type="function">
    <text evidence="12">Catalyzes the cyclization of GTP to (8S)-3',8-cyclo-7,8-dihydroguanosine 5'-triphosphate.</text>
</comment>
<dbReference type="CDD" id="cd21117">
    <property type="entry name" value="Twitch_MoaA"/>
    <property type="match status" value="1"/>
</dbReference>
<feature type="domain" description="Radical SAM core" evidence="13">
    <location>
        <begin position="4"/>
        <end position="223"/>
    </location>
</feature>
<keyword evidence="5 12" id="KW-0547">Nucleotide-binding</keyword>
<feature type="binding site" evidence="12">
    <location>
        <position position="266"/>
    </location>
    <ligand>
        <name>[4Fe-4S] cluster</name>
        <dbReference type="ChEBI" id="CHEBI:49883"/>
        <label>2</label>
        <note>4Fe-4S-substrate</note>
    </ligand>
</feature>
<protein>
    <recommendedName>
        <fullName evidence="1 12">GTP 3',8-cyclase</fullName>
        <ecNumber evidence="1 12">4.1.99.22</ecNumber>
    </recommendedName>
    <alternativeName>
        <fullName evidence="12">Molybdenum cofactor biosynthesis protein A</fullName>
    </alternativeName>
</protein>
<evidence type="ECO:0000256" key="4">
    <source>
        <dbReference type="ARBA" id="ARBA00022723"/>
    </source>
</evidence>
<dbReference type="Pfam" id="PF06463">
    <property type="entry name" value="Mob_synth_C"/>
    <property type="match status" value="1"/>
</dbReference>
<dbReference type="SFLD" id="SFLDG01067">
    <property type="entry name" value="SPASM/twitch_domain_containing"/>
    <property type="match status" value="1"/>
</dbReference>
<keyword evidence="6 12" id="KW-0408">Iron</keyword>
<dbReference type="InterPro" id="IPR058240">
    <property type="entry name" value="rSAM_sf"/>
</dbReference>
<feature type="binding site" evidence="12">
    <location>
        <position position="252"/>
    </location>
    <ligand>
        <name>[4Fe-4S] cluster</name>
        <dbReference type="ChEBI" id="CHEBI:49883"/>
        <label>2</label>
        <note>4Fe-4S-substrate</note>
    </ligand>
</feature>
<dbReference type="SFLD" id="SFLDS00029">
    <property type="entry name" value="Radical_SAM"/>
    <property type="match status" value="1"/>
</dbReference>
<keyword evidence="4 12" id="KW-0479">Metal-binding</keyword>
<dbReference type="InterPro" id="IPR013483">
    <property type="entry name" value="MoaA"/>
</dbReference>
<dbReference type="CDD" id="cd01335">
    <property type="entry name" value="Radical_SAM"/>
    <property type="match status" value="1"/>
</dbReference>
<gene>
    <name evidence="12 14" type="primary">moaA</name>
    <name evidence="14" type="ORF">bsdE14_22470</name>
</gene>
<dbReference type="SFLD" id="SFLDG01386">
    <property type="entry name" value="main_SPASM_domain-containing"/>
    <property type="match status" value="1"/>
</dbReference>
<keyword evidence="10 12" id="KW-0456">Lyase</keyword>